<reference evidence="3 4" key="1">
    <citation type="submission" date="2024-03" db="EMBL/GenBank/DDBJ databases">
        <title>The Acrasis kona genome and developmental transcriptomes reveal deep origins of eukaryotic multicellular pathways.</title>
        <authorList>
            <person name="Sheikh S."/>
            <person name="Fu C.-J."/>
            <person name="Brown M.W."/>
            <person name="Baldauf S.L."/>
        </authorList>
    </citation>
    <scope>NUCLEOTIDE SEQUENCE [LARGE SCALE GENOMIC DNA]</scope>
    <source>
        <strain evidence="3 4">ATCC MYA-3509</strain>
    </source>
</reference>
<dbReference type="Gene3D" id="2.60.130.10">
    <property type="entry name" value="Aromatic compound dioxygenase"/>
    <property type="match status" value="1"/>
</dbReference>
<feature type="chain" id="PRO_5043935183" evidence="2">
    <location>
        <begin position="22"/>
        <end position="311"/>
    </location>
</feature>
<evidence type="ECO:0000313" key="3">
    <source>
        <dbReference type="EMBL" id="KAL0478154.1"/>
    </source>
</evidence>
<dbReference type="PANTHER" id="PTHR34315">
    <property type="match status" value="1"/>
</dbReference>
<comment type="caution">
    <text evidence="3">The sequence shown here is derived from an EMBL/GenBank/DDBJ whole genome shotgun (WGS) entry which is preliminary data.</text>
</comment>
<dbReference type="PANTHER" id="PTHR34315:SF1">
    <property type="entry name" value="INTRADIOL RING-CLEAVAGE DIOXYGENASES DOMAIN-CONTAINING PROTEIN-RELATED"/>
    <property type="match status" value="1"/>
</dbReference>
<feature type="region of interest" description="Disordered" evidence="1">
    <location>
        <begin position="222"/>
        <end position="291"/>
    </location>
</feature>
<dbReference type="GO" id="GO:0003743">
    <property type="term" value="F:translation initiation factor activity"/>
    <property type="evidence" value="ECO:0007669"/>
    <property type="project" value="UniProtKB-KW"/>
</dbReference>
<keyword evidence="3" id="KW-0396">Initiation factor</keyword>
<dbReference type="SUPFAM" id="SSF49482">
    <property type="entry name" value="Aromatic compound dioxygenase"/>
    <property type="match status" value="1"/>
</dbReference>
<evidence type="ECO:0000256" key="1">
    <source>
        <dbReference type="SAM" id="MobiDB-lite"/>
    </source>
</evidence>
<protein>
    <submittedName>
        <fullName evidence="3">Translation initiation factor infB</fullName>
    </submittedName>
</protein>
<dbReference type="InterPro" id="IPR015889">
    <property type="entry name" value="Intradiol_dOase_core"/>
</dbReference>
<dbReference type="EMBL" id="JAOPGA020000323">
    <property type="protein sequence ID" value="KAL0478154.1"/>
    <property type="molecule type" value="Genomic_DNA"/>
</dbReference>
<dbReference type="CDD" id="cd03457">
    <property type="entry name" value="intradiol_dioxygenase_like"/>
    <property type="match status" value="1"/>
</dbReference>
<evidence type="ECO:0000313" key="4">
    <source>
        <dbReference type="Proteomes" id="UP001431209"/>
    </source>
</evidence>
<feature type="compositionally biased region" description="Polar residues" evidence="1">
    <location>
        <begin position="253"/>
        <end position="291"/>
    </location>
</feature>
<dbReference type="AlphaFoldDB" id="A0AAW2YNG2"/>
<dbReference type="Proteomes" id="UP001431209">
    <property type="component" value="Unassembled WGS sequence"/>
</dbReference>
<keyword evidence="4" id="KW-1185">Reference proteome</keyword>
<feature type="compositionally biased region" description="Gly residues" evidence="1">
    <location>
        <begin position="228"/>
        <end position="245"/>
    </location>
</feature>
<keyword evidence="3" id="KW-0648">Protein biosynthesis</keyword>
<accession>A0AAW2YNG2</accession>
<keyword evidence="2" id="KW-0732">Signal</keyword>
<organism evidence="3 4">
    <name type="scientific">Acrasis kona</name>
    <dbReference type="NCBI Taxonomy" id="1008807"/>
    <lineage>
        <taxon>Eukaryota</taxon>
        <taxon>Discoba</taxon>
        <taxon>Heterolobosea</taxon>
        <taxon>Tetramitia</taxon>
        <taxon>Eutetramitia</taxon>
        <taxon>Acrasidae</taxon>
        <taxon>Acrasis</taxon>
    </lineage>
</organism>
<name>A0AAW2YNG2_9EUKA</name>
<proteinExistence type="predicted"/>
<sequence>MNTIIQTTLILLSSIVVIANASCVQHPEVTEGPYYVDNMPYRSNITEDRQGIPLILSIRVVDIGTCLGYNGNATVEIWYTNTFRSCDAAGIYSHYEAASTGTGSQTDDKTYLRGKQYTNSSSYATFISVYPGWYTGRDTHIHMKVHINGTVVHTGQLFFNDTLNSQVSEIYPYTLNNNEVTTYDEDNIYEDGGSYGLLYPSFVNGNLAEGVVASIDIIVNPSSTSSGSGSGSTGGGPSGPSGSGASGPPSGSRPQGNMSSPPNQNGTSSATTSTPNQNESGQSNAVQSASSTAGISSWHFVPIIAVMLLIM</sequence>
<gene>
    <name evidence="3" type="ORF">AKO1_008471</name>
</gene>
<dbReference type="GO" id="GO:0005506">
    <property type="term" value="F:iron ion binding"/>
    <property type="evidence" value="ECO:0007669"/>
    <property type="project" value="InterPro"/>
</dbReference>
<feature type="signal peptide" evidence="2">
    <location>
        <begin position="1"/>
        <end position="21"/>
    </location>
</feature>
<dbReference type="GO" id="GO:0016702">
    <property type="term" value="F:oxidoreductase activity, acting on single donors with incorporation of molecular oxygen, incorporation of two atoms of oxygen"/>
    <property type="evidence" value="ECO:0007669"/>
    <property type="project" value="InterPro"/>
</dbReference>
<evidence type="ECO:0000256" key="2">
    <source>
        <dbReference type="SAM" id="SignalP"/>
    </source>
</evidence>